<feature type="domain" description="Penicillin-binding protein transpeptidase" evidence="8">
    <location>
        <begin position="58"/>
        <end position="254"/>
    </location>
</feature>
<dbReference type="Proteomes" id="UP000256708">
    <property type="component" value="Unassembled WGS sequence"/>
</dbReference>
<dbReference type="SUPFAM" id="SSF56601">
    <property type="entry name" value="beta-lactamase/transpeptidase-like"/>
    <property type="match status" value="1"/>
</dbReference>
<evidence type="ECO:0000259" key="8">
    <source>
        <dbReference type="Pfam" id="PF00905"/>
    </source>
</evidence>
<dbReference type="PANTHER" id="PTHR30627:SF6">
    <property type="entry name" value="BETA-LACTAMASE YBXI-RELATED"/>
    <property type="match status" value="1"/>
</dbReference>
<dbReference type="Gene3D" id="3.40.710.10">
    <property type="entry name" value="DD-peptidase/beta-lactamase superfamily"/>
    <property type="match status" value="1"/>
</dbReference>
<protein>
    <recommendedName>
        <fullName evidence="3">beta-lactamase</fullName>
        <ecNumber evidence="3">3.5.2.6</ecNumber>
    </recommendedName>
</protein>
<accession>A0A3D8L334</accession>
<keyword evidence="10" id="KW-1185">Reference proteome</keyword>
<dbReference type="OrthoDB" id="9762883at2"/>
<dbReference type="GO" id="GO:0008800">
    <property type="term" value="F:beta-lactamase activity"/>
    <property type="evidence" value="ECO:0007669"/>
    <property type="project" value="UniProtKB-EC"/>
</dbReference>
<dbReference type="GO" id="GO:0071555">
    <property type="term" value="P:cell wall organization"/>
    <property type="evidence" value="ECO:0007669"/>
    <property type="project" value="TreeGrafter"/>
</dbReference>
<evidence type="ECO:0000256" key="6">
    <source>
        <dbReference type="ARBA" id="ARBA00023251"/>
    </source>
</evidence>
<dbReference type="RefSeq" id="WP_115568045.1">
    <property type="nucleotide sequence ID" value="NZ_QRGR01000037.1"/>
</dbReference>
<dbReference type="PANTHER" id="PTHR30627">
    <property type="entry name" value="PEPTIDOGLYCAN D,D-TRANSPEPTIDASE"/>
    <property type="match status" value="1"/>
</dbReference>
<dbReference type="EC" id="3.5.2.6" evidence="3"/>
<keyword evidence="5" id="KW-0378">Hydrolase</keyword>
<comment type="catalytic activity">
    <reaction evidence="1">
        <text>a beta-lactam + H2O = a substituted beta-amino acid</text>
        <dbReference type="Rhea" id="RHEA:20401"/>
        <dbReference type="ChEBI" id="CHEBI:15377"/>
        <dbReference type="ChEBI" id="CHEBI:35627"/>
        <dbReference type="ChEBI" id="CHEBI:140347"/>
        <dbReference type="EC" id="3.5.2.6"/>
    </reaction>
</comment>
<feature type="signal peptide" evidence="7">
    <location>
        <begin position="1"/>
        <end position="18"/>
    </location>
</feature>
<dbReference type="GO" id="GO:0008658">
    <property type="term" value="F:penicillin binding"/>
    <property type="evidence" value="ECO:0007669"/>
    <property type="project" value="InterPro"/>
</dbReference>
<evidence type="ECO:0000313" key="9">
    <source>
        <dbReference type="EMBL" id="RDV11879.1"/>
    </source>
</evidence>
<dbReference type="InterPro" id="IPR050515">
    <property type="entry name" value="Beta-lactam/transpept"/>
</dbReference>
<gene>
    <name evidence="9" type="ORF">DXT99_23530</name>
</gene>
<evidence type="ECO:0000256" key="5">
    <source>
        <dbReference type="ARBA" id="ARBA00022801"/>
    </source>
</evidence>
<dbReference type="GO" id="GO:0005886">
    <property type="term" value="C:plasma membrane"/>
    <property type="evidence" value="ECO:0007669"/>
    <property type="project" value="TreeGrafter"/>
</dbReference>
<dbReference type="Pfam" id="PF00905">
    <property type="entry name" value="Transpeptidase"/>
    <property type="match status" value="1"/>
</dbReference>
<evidence type="ECO:0000256" key="7">
    <source>
        <dbReference type="SAM" id="SignalP"/>
    </source>
</evidence>
<evidence type="ECO:0000256" key="2">
    <source>
        <dbReference type="ARBA" id="ARBA00007898"/>
    </source>
</evidence>
<organism evidence="9 10">
    <name type="scientific">Pontibacter diazotrophicus</name>
    <dbReference type="NCBI Taxonomy" id="1400979"/>
    <lineage>
        <taxon>Bacteria</taxon>
        <taxon>Pseudomonadati</taxon>
        <taxon>Bacteroidota</taxon>
        <taxon>Cytophagia</taxon>
        <taxon>Cytophagales</taxon>
        <taxon>Hymenobacteraceae</taxon>
        <taxon>Pontibacter</taxon>
    </lineage>
</organism>
<reference evidence="10" key="1">
    <citation type="submission" date="2018-08" db="EMBL/GenBank/DDBJ databases">
        <authorList>
            <person name="Liu Z.-W."/>
            <person name="Du Z.-J."/>
        </authorList>
    </citation>
    <scope>NUCLEOTIDE SEQUENCE [LARGE SCALE GENOMIC DNA]</scope>
    <source>
        <strain evidence="10">H4X</strain>
    </source>
</reference>
<name>A0A3D8L334_9BACT</name>
<comment type="similarity">
    <text evidence="2">Belongs to the class-D beta-lactamase family.</text>
</comment>
<sequence>MRLAIPFLLFFIASRVYGQIDLNTPFQDCHIKGSITIYDYQAKKWTCSNVNDSHVATLPASTFKIINTLIALETGVIADENEIISWPGETDTVKYGYRPNIYHNMSLKEAFKLSAGWVYVELAKKIGKTRYKDILTKSNYGNADVSINDSDFWNFGNFAISPANQIEVLIGVYEETLPFSKRSFKILKEIMKEEQNDSYTLRAKTGWTRDGGKDTGWWVGYIEKEDNVYFFATRLIKDRNSPNPNFGPCRKEITKSVLRQLNVLH</sequence>
<evidence type="ECO:0000256" key="3">
    <source>
        <dbReference type="ARBA" id="ARBA00012865"/>
    </source>
</evidence>
<feature type="chain" id="PRO_5017590941" description="beta-lactamase" evidence="7">
    <location>
        <begin position="19"/>
        <end position="265"/>
    </location>
</feature>
<dbReference type="InterPro" id="IPR012338">
    <property type="entry name" value="Beta-lactam/transpept-like"/>
</dbReference>
<keyword evidence="4 7" id="KW-0732">Signal</keyword>
<evidence type="ECO:0000256" key="4">
    <source>
        <dbReference type="ARBA" id="ARBA00022729"/>
    </source>
</evidence>
<keyword evidence="6" id="KW-0046">Antibiotic resistance</keyword>
<comment type="caution">
    <text evidence="9">The sequence shown here is derived from an EMBL/GenBank/DDBJ whole genome shotgun (WGS) entry which is preliminary data.</text>
</comment>
<evidence type="ECO:0000313" key="10">
    <source>
        <dbReference type="Proteomes" id="UP000256708"/>
    </source>
</evidence>
<dbReference type="EMBL" id="QRGR01000037">
    <property type="protein sequence ID" value="RDV11879.1"/>
    <property type="molecule type" value="Genomic_DNA"/>
</dbReference>
<proteinExistence type="inferred from homology"/>
<dbReference type="GO" id="GO:0046677">
    <property type="term" value="P:response to antibiotic"/>
    <property type="evidence" value="ECO:0007669"/>
    <property type="project" value="UniProtKB-KW"/>
</dbReference>
<dbReference type="AlphaFoldDB" id="A0A3D8L334"/>
<evidence type="ECO:0000256" key="1">
    <source>
        <dbReference type="ARBA" id="ARBA00001526"/>
    </source>
</evidence>
<dbReference type="InterPro" id="IPR001460">
    <property type="entry name" value="PCN-bd_Tpept"/>
</dbReference>